<dbReference type="InterPro" id="IPR012337">
    <property type="entry name" value="RNaseH-like_sf"/>
</dbReference>
<dbReference type="SUPFAM" id="SSF53098">
    <property type="entry name" value="Ribonuclease H-like"/>
    <property type="match status" value="1"/>
</dbReference>
<dbReference type="Proteomes" id="UP000235145">
    <property type="component" value="Unassembled WGS sequence"/>
</dbReference>
<proteinExistence type="predicted"/>
<comment type="caution">
    <text evidence="1">The sequence shown here is derived from an EMBL/GenBank/DDBJ whole genome shotgun (WGS) entry which is preliminary data.</text>
</comment>
<accession>A0A9R1VL45</accession>
<dbReference type="EMBL" id="NBSK02000004">
    <property type="protein sequence ID" value="KAJ0209347.1"/>
    <property type="molecule type" value="Genomic_DNA"/>
</dbReference>
<evidence type="ECO:0000313" key="2">
    <source>
        <dbReference type="Proteomes" id="UP000235145"/>
    </source>
</evidence>
<organism evidence="1 2">
    <name type="scientific">Lactuca sativa</name>
    <name type="common">Garden lettuce</name>
    <dbReference type="NCBI Taxonomy" id="4236"/>
    <lineage>
        <taxon>Eukaryota</taxon>
        <taxon>Viridiplantae</taxon>
        <taxon>Streptophyta</taxon>
        <taxon>Embryophyta</taxon>
        <taxon>Tracheophyta</taxon>
        <taxon>Spermatophyta</taxon>
        <taxon>Magnoliopsida</taxon>
        <taxon>eudicotyledons</taxon>
        <taxon>Gunneridae</taxon>
        <taxon>Pentapetalae</taxon>
        <taxon>asterids</taxon>
        <taxon>campanulids</taxon>
        <taxon>Asterales</taxon>
        <taxon>Asteraceae</taxon>
        <taxon>Cichorioideae</taxon>
        <taxon>Cichorieae</taxon>
        <taxon>Lactucinae</taxon>
        <taxon>Lactuca</taxon>
    </lineage>
</organism>
<dbReference type="AlphaFoldDB" id="A0A9R1VL45"/>
<sequence length="479" mass="57389">MMLPCPTRYALSDPLLKLEVERNKNLLKKKRKRMERGWMLDYDGCLVRSKEENHYEFIWVPFFYLQKNVPMKHIQDNTCMSMWNLVFNNFIPRLLFNDPLLKLEVERNKILLKKKRKRMERGWMLDYDGCLVRSKEENHYEFIWVPFFYLQKNVPMKHIQDNTCMSMWNLVFNNLIPRLLFKSSKESNHIHLRSPQNLGDDEKLHQQKGNYLTGSHDICFRLSNITKFEQLRHMLSSNEREECKLSECLKVFSPLVKVLRMVDADWKPSMGFVYGEIQIEKEEIIKSLGGNEKHYKPIIDIINTKMKGRLDSTLHLTSYLLNPYYHYNDTQLQFDPDVMDAVLDFFDTLFLGDLEMQRQVITIDMPKYKKMLINLVPIMQLNILVGTIWWNNSSFDKDCNEDFSLTSSSLDYERNWSTFEGVHTKKRNRLQKSKLNNLVYVQFNTPKRLMKLLQLMLVKHPDEVQKHENFLSPRVRRKC</sequence>
<keyword evidence="2" id="KW-1185">Reference proteome</keyword>
<name>A0A9R1VL45_LACSA</name>
<protein>
    <submittedName>
        <fullName evidence="1">Uncharacterized protein</fullName>
    </submittedName>
</protein>
<reference evidence="1 2" key="1">
    <citation type="journal article" date="2017" name="Nat. Commun.">
        <title>Genome assembly with in vitro proximity ligation data and whole-genome triplication in lettuce.</title>
        <authorList>
            <person name="Reyes-Chin-Wo S."/>
            <person name="Wang Z."/>
            <person name="Yang X."/>
            <person name="Kozik A."/>
            <person name="Arikit S."/>
            <person name="Song C."/>
            <person name="Xia L."/>
            <person name="Froenicke L."/>
            <person name="Lavelle D.O."/>
            <person name="Truco M.J."/>
            <person name="Xia R."/>
            <person name="Zhu S."/>
            <person name="Xu C."/>
            <person name="Xu H."/>
            <person name="Xu X."/>
            <person name="Cox K."/>
            <person name="Korf I."/>
            <person name="Meyers B.C."/>
            <person name="Michelmore R.W."/>
        </authorList>
    </citation>
    <scope>NUCLEOTIDE SEQUENCE [LARGE SCALE GENOMIC DNA]</scope>
    <source>
        <strain evidence="2">cv. Salinas</strain>
        <tissue evidence="1">Seedlings</tissue>
    </source>
</reference>
<evidence type="ECO:0000313" key="1">
    <source>
        <dbReference type="EMBL" id="KAJ0209347.1"/>
    </source>
</evidence>
<gene>
    <name evidence="1" type="ORF">LSAT_V11C400196640</name>
</gene>